<feature type="compositionally biased region" description="Basic and acidic residues" evidence="1">
    <location>
        <begin position="116"/>
        <end position="126"/>
    </location>
</feature>
<evidence type="ECO:0008006" key="6">
    <source>
        <dbReference type="Google" id="ProtNLM"/>
    </source>
</evidence>
<evidence type="ECO:0000313" key="5">
    <source>
        <dbReference type="Proteomes" id="UP000554482"/>
    </source>
</evidence>
<dbReference type="PANTHER" id="PTHR31973">
    <property type="entry name" value="POLYPROTEIN, PUTATIVE-RELATED"/>
    <property type="match status" value="1"/>
</dbReference>
<dbReference type="Pfam" id="PF03108">
    <property type="entry name" value="DBD_Tnp_Mut"/>
    <property type="match status" value="1"/>
</dbReference>
<keyword evidence="5" id="KW-1185">Reference proteome</keyword>
<feature type="domain" description="PB1-like" evidence="3">
    <location>
        <begin position="2"/>
        <end position="76"/>
    </location>
</feature>
<evidence type="ECO:0000256" key="1">
    <source>
        <dbReference type="SAM" id="MobiDB-lite"/>
    </source>
</evidence>
<feature type="domain" description="Transposase MuDR plant" evidence="2">
    <location>
        <begin position="204"/>
        <end position="265"/>
    </location>
</feature>
<protein>
    <recommendedName>
        <fullName evidence="6">Transposase MuDR plant domain-containing protein</fullName>
    </recommendedName>
</protein>
<dbReference type="Pfam" id="PF26130">
    <property type="entry name" value="PB1-like"/>
    <property type="match status" value="1"/>
</dbReference>
<dbReference type="OrthoDB" id="1918246at2759"/>
<evidence type="ECO:0000313" key="4">
    <source>
        <dbReference type="EMBL" id="KAF5186090.1"/>
    </source>
</evidence>
<comment type="caution">
    <text evidence="4">The sequence shown here is derived from an EMBL/GenBank/DDBJ whole genome shotgun (WGS) entry which is preliminary data.</text>
</comment>
<organism evidence="4 5">
    <name type="scientific">Thalictrum thalictroides</name>
    <name type="common">Rue-anemone</name>
    <name type="synonym">Anemone thalictroides</name>
    <dbReference type="NCBI Taxonomy" id="46969"/>
    <lineage>
        <taxon>Eukaryota</taxon>
        <taxon>Viridiplantae</taxon>
        <taxon>Streptophyta</taxon>
        <taxon>Embryophyta</taxon>
        <taxon>Tracheophyta</taxon>
        <taxon>Spermatophyta</taxon>
        <taxon>Magnoliopsida</taxon>
        <taxon>Ranunculales</taxon>
        <taxon>Ranunculaceae</taxon>
        <taxon>Thalictroideae</taxon>
        <taxon>Thalictrum</taxon>
    </lineage>
</organism>
<sequence length="295" mass="34583">MLMYIGGDRSIFQVEEDKLSYFEIKCIVCENLGYKDVWKIHWCTPGEGPLSDHIRLMFEDNDVLKMLQANEESDEDDDELVGVRVTHMKDVNSKMLNKLEYEKFLVASNIRDNEEVKDNEKVRDASRNNNNNNKKAKGITTDKGKGIAIAEDFKGYDSDYGDSSDYDSPSDVESEQEADKELIRKMPRFPTYNPNSNPFKYEPQVGMKFVNPKELKFALICYIVANGKNIWFSKSVHYKLEVKCVKRCPWRIWGSWMQRKKSFQIKSYRKTHKCVRVFKIKLENARFWGNVFVRS</sequence>
<gene>
    <name evidence="4" type="ORF">FRX31_024323</name>
</gene>
<dbReference type="EMBL" id="JABWDY010029853">
    <property type="protein sequence ID" value="KAF5186090.1"/>
    <property type="molecule type" value="Genomic_DNA"/>
</dbReference>
<dbReference type="InterPro" id="IPR058594">
    <property type="entry name" value="PB1-like_dom_pln"/>
</dbReference>
<dbReference type="Proteomes" id="UP000554482">
    <property type="component" value="Unassembled WGS sequence"/>
</dbReference>
<accession>A0A7J6VPJ4</accession>
<dbReference type="AlphaFoldDB" id="A0A7J6VPJ4"/>
<evidence type="ECO:0000259" key="3">
    <source>
        <dbReference type="Pfam" id="PF26130"/>
    </source>
</evidence>
<evidence type="ECO:0000259" key="2">
    <source>
        <dbReference type="Pfam" id="PF03108"/>
    </source>
</evidence>
<reference evidence="4 5" key="1">
    <citation type="submission" date="2020-06" db="EMBL/GenBank/DDBJ databases">
        <title>Transcriptomic and genomic resources for Thalictrum thalictroides and T. hernandezii: Facilitating candidate gene discovery in an emerging model plant lineage.</title>
        <authorList>
            <person name="Arias T."/>
            <person name="Riano-Pachon D.M."/>
            <person name="Di Stilio V.S."/>
        </authorList>
    </citation>
    <scope>NUCLEOTIDE SEQUENCE [LARGE SCALE GENOMIC DNA]</scope>
    <source>
        <strain evidence="5">cv. WT478/WT964</strain>
        <tissue evidence="4">Leaves</tissue>
    </source>
</reference>
<feature type="region of interest" description="Disordered" evidence="1">
    <location>
        <begin position="116"/>
        <end position="139"/>
    </location>
</feature>
<name>A0A7J6VPJ4_THATH</name>
<proteinExistence type="predicted"/>
<dbReference type="InterPro" id="IPR004332">
    <property type="entry name" value="Transposase_MuDR"/>
</dbReference>
<dbReference type="PANTHER" id="PTHR31973:SF189">
    <property type="entry name" value="TRANSPOSASE, MUDR, PLANT, MULE TRANSPOSASE DOMAIN PROTEIN-RELATED"/>
    <property type="match status" value="1"/>
</dbReference>